<keyword evidence="9" id="KW-1185">Reference proteome</keyword>
<dbReference type="GO" id="GO:0006520">
    <property type="term" value="P:amino acid metabolic process"/>
    <property type="evidence" value="ECO:0007669"/>
    <property type="project" value="InterPro"/>
</dbReference>
<dbReference type="Gene3D" id="3.90.1150.10">
    <property type="entry name" value="Aspartate Aminotransferase, domain 1"/>
    <property type="match status" value="1"/>
</dbReference>
<dbReference type="PRINTS" id="PR00800">
    <property type="entry name" value="YHDCRBOXLASE"/>
</dbReference>
<organism evidence="8 9">
    <name type="scientific">Actinomadura mexicana</name>
    <dbReference type="NCBI Taxonomy" id="134959"/>
    <lineage>
        <taxon>Bacteria</taxon>
        <taxon>Bacillati</taxon>
        <taxon>Actinomycetota</taxon>
        <taxon>Actinomycetes</taxon>
        <taxon>Streptosporangiales</taxon>
        <taxon>Thermomonosporaceae</taxon>
        <taxon>Actinomadura</taxon>
    </lineage>
</organism>
<dbReference type="InterPro" id="IPR015422">
    <property type="entry name" value="PyrdxlP-dep_Trfase_small"/>
</dbReference>
<accession>A0A239CS79</accession>
<dbReference type="SUPFAM" id="SSF53383">
    <property type="entry name" value="PLP-dependent transferases"/>
    <property type="match status" value="1"/>
</dbReference>
<dbReference type="Proteomes" id="UP000198420">
    <property type="component" value="Unassembled WGS sequence"/>
</dbReference>
<dbReference type="GO" id="GO:0005737">
    <property type="term" value="C:cytoplasm"/>
    <property type="evidence" value="ECO:0007669"/>
    <property type="project" value="TreeGrafter"/>
</dbReference>
<evidence type="ECO:0000256" key="3">
    <source>
        <dbReference type="ARBA" id="ARBA00022793"/>
    </source>
</evidence>
<dbReference type="Pfam" id="PF00282">
    <property type="entry name" value="Pyridoxal_deC"/>
    <property type="match status" value="1"/>
</dbReference>
<dbReference type="InterPro" id="IPR010977">
    <property type="entry name" value="Aromatic_deC"/>
</dbReference>
<dbReference type="InterPro" id="IPR015424">
    <property type="entry name" value="PyrdxlP-dep_Trfase"/>
</dbReference>
<reference evidence="9" key="1">
    <citation type="submission" date="2017-06" db="EMBL/GenBank/DDBJ databases">
        <authorList>
            <person name="Varghese N."/>
            <person name="Submissions S."/>
        </authorList>
    </citation>
    <scope>NUCLEOTIDE SEQUENCE [LARGE SCALE GENOMIC DNA]</scope>
    <source>
        <strain evidence="9">DSM 44485</strain>
    </source>
</reference>
<dbReference type="GO" id="GO:0004058">
    <property type="term" value="F:aromatic-L-amino-acid decarboxylase activity"/>
    <property type="evidence" value="ECO:0007669"/>
    <property type="project" value="UniProtKB-ARBA"/>
</dbReference>
<evidence type="ECO:0000256" key="4">
    <source>
        <dbReference type="ARBA" id="ARBA00022898"/>
    </source>
</evidence>
<keyword evidence="5 7" id="KW-0456">Lyase</keyword>
<comment type="cofactor">
    <cofactor evidence="1 6 7">
        <name>pyridoxal 5'-phosphate</name>
        <dbReference type="ChEBI" id="CHEBI:597326"/>
    </cofactor>
</comment>
<dbReference type="PANTHER" id="PTHR11999">
    <property type="entry name" value="GROUP II PYRIDOXAL-5-PHOSPHATE DECARBOXYLASE"/>
    <property type="match status" value="1"/>
</dbReference>
<evidence type="ECO:0000256" key="1">
    <source>
        <dbReference type="ARBA" id="ARBA00001933"/>
    </source>
</evidence>
<keyword evidence="3" id="KW-0210">Decarboxylase</keyword>
<evidence type="ECO:0000256" key="6">
    <source>
        <dbReference type="PIRSR" id="PIRSR602129-50"/>
    </source>
</evidence>
<protein>
    <submittedName>
        <fullName evidence="8">Aromatic-L-amino-acid decarboxylase</fullName>
    </submittedName>
</protein>
<evidence type="ECO:0000256" key="5">
    <source>
        <dbReference type="ARBA" id="ARBA00023239"/>
    </source>
</evidence>
<dbReference type="InterPro" id="IPR002129">
    <property type="entry name" value="PyrdxlP-dep_de-COase"/>
</dbReference>
<proteinExistence type="inferred from homology"/>
<dbReference type="RefSeq" id="WP_218826298.1">
    <property type="nucleotide sequence ID" value="NZ_FZNP01000013.1"/>
</dbReference>
<gene>
    <name evidence="8" type="ORF">SAMN06265355_11357</name>
</gene>
<evidence type="ECO:0000256" key="2">
    <source>
        <dbReference type="ARBA" id="ARBA00009533"/>
    </source>
</evidence>
<dbReference type="PANTHER" id="PTHR11999:SF70">
    <property type="entry name" value="MIP05841P"/>
    <property type="match status" value="1"/>
</dbReference>
<dbReference type="EMBL" id="FZNP01000013">
    <property type="protein sequence ID" value="SNS22354.1"/>
    <property type="molecule type" value="Genomic_DNA"/>
</dbReference>
<keyword evidence="4 6" id="KW-0663">Pyridoxal phosphate</keyword>
<dbReference type="InterPro" id="IPR015421">
    <property type="entry name" value="PyrdxlP-dep_Trfase_major"/>
</dbReference>
<feature type="modified residue" description="N6-(pyridoxal phosphate)lysine" evidence="6">
    <location>
        <position position="293"/>
    </location>
</feature>
<dbReference type="Gene3D" id="3.40.640.10">
    <property type="entry name" value="Type I PLP-dependent aspartate aminotransferase-like (Major domain)"/>
    <property type="match status" value="1"/>
</dbReference>
<dbReference type="GO" id="GO:0030170">
    <property type="term" value="F:pyridoxal phosphate binding"/>
    <property type="evidence" value="ECO:0007669"/>
    <property type="project" value="InterPro"/>
</dbReference>
<evidence type="ECO:0000313" key="8">
    <source>
        <dbReference type="EMBL" id="SNS22354.1"/>
    </source>
</evidence>
<evidence type="ECO:0000313" key="9">
    <source>
        <dbReference type="Proteomes" id="UP000198420"/>
    </source>
</evidence>
<dbReference type="AlphaFoldDB" id="A0A239CS79"/>
<comment type="similarity">
    <text evidence="2 7">Belongs to the group II decarboxylase family.</text>
</comment>
<dbReference type="GO" id="GO:0019752">
    <property type="term" value="P:carboxylic acid metabolic process"/>
    <property type="evidence" value="ECO:0007669"/>
    <property type="project" value="InterPro"/>
</dbReference>
<sequence length="469" mass="50793">MYEGNQALEPDRSTIETMGRAITARIADYVDSLPGAPASRFGEAEHAVARMLQPPPEEAGRFELLLDAFQDAAAHGLDSSGPGYYGYFPAGGLISSAFADAFAQVYNRFTAVAQLAPALVAMEQGLLRWLADLFGLPASAGGLVTTGGSMATLAAIVAARHDRLGEDLTGGTLYVTEHTHFCVAKAARIAGLPASAVVTVPTRRLRMDPGAAARMIDDDRARGRRPFLLIGTAGTTSTGTVDPLLDLGELAAQEGLWFHADAAYGGGLQLTARGRRRLTGIERADSIVLDPHKSLFLQYGTGVVLVRDAARLHAAHADDGHYLQDLETVAALPDFGHLGPELTREFRGLRLWLPLHLHGVAAFRDALDEKLDLAEVIHRELAEDPRFDVPWEPDLSVVVFRTYGSDETNRRLLERINATQRLFLSSTSIEGRFFLRLNPTSHRTHLAEVQNALAVIRQCTRARPGRSAP</sequence>
<name>A0A239CS79_9ACTN</name>
<evidence type="ECO:0000256" key="7">
    <source>
        <dbReference type="RuleBase" id="RU000382"/>
    </source>
</evidence>